<keyword evidence="3" id="KW-1185">Reference proteome</keyword>
<name>A0A9X0QVF4_9PROT</name>
<evidence type="ECO:0000313" key="3">
    <source>
        <dbReference type="Proteomes" id="UP000600101"/>
    </source>
</evidence>
<evidence type="ECO:0000313" key="2">
    <source>
        <dbReference type="EMBL" id="MBC4014539.1"/>
    </source>
</evidence>
<feature type="transmembrane region" description="Helical" evidence="1">
    <location>
        <begin position="6"/>
        <end position="23"/>
    </location>
</feature>
<keyword evidence="1" id="KW-0472">Membrane</keyword>
<comment type="caution">
    <text evidence="2">The sequence shown here is derived from an EMBL/GenBank/DDBJ whole genome shotgun (WGS) entry which is preliminary data.</text>
</comment>
<gene>
    <name evidence="2" type="ORF">H7965_04300</name>
</gene>
<dbReference type="EMBL" id="JACOMF010000003">
    <property type="protein sequence ID" value="MBC4014539.1"/>
    <property type="molecule type" value="Genomic_DNA"/>
</dbReference>
<organism evidence="2 3">
    <name type="scientific">Siccirubricoccus deserti</name>
    <dbReference type="NCBI Taxonomy" id="2013562"/>
    <lineage>
        <taxon>Bacteria</taxon>
        <taxon>Pseudomonadati</taxon>
        <taxon>Pseudomonadota</taxon>
        <taxon>Alphaproteobacteria</taxon>
        <taxon>Acetobacterales</taxon>
        <taxon>Roseomonadaceae</taxon>
        <taxon>Siccirubricoccus</taxon>
    </lineage>
</organism>
<proteinExistence type="predicted"/>
<keyword evidence="1" id="KW-0812">Transmembrane</keyword>
<dbReference type="RefSeq" id="WP_186769302.1">
    <property type="nucleotide sequence ID" value="NZ_JACOMF010000003.1"/>
</dbReference>
<protein>
    <submittedName>
        <fullName evidence="2">Uncharacterized protein</fullName>
    </submittedName>
</protein>
<dbReference type="AlphaFoldDB" id="A0A9X0QVF4"/>
<reference evidence="2" key="1">
    <citation type="submission" date="2020-08" db="EMBL/GenBank/DDBJ databases">
        <authorList>
            <person name="Hu Y."/>
            <person name="Nguyen S.V."/>
            <person name="Li F."/>
            <person name="Fanning S."/>
        </authorList>
    </citation>
    <scope>NUCLEOTIDE SEQUENCE</scope>
    <source>
        <strain evidence="2">SYSU D8009</strain>
    </source>
</reference>
<sequence length="94" mass="10292">MYDIYTNLYRVLAVALVVFLFFVTGRPYFNYKMRIFISAITAGVLNGFGGGALLGTSLDGIPLRFAVAFMAVGAGVAILEYIFPEGGTRRRVRS</sequence>
<accession>A0A9X0QVF4</accession>
<evidence type="ECO:0000256" key="1">
    <source>
        <dbReference type="SAM" id="Phobius"/>
    </source>
</evidence>
<feature type="transmembrane region" description="Helical" evidence="1">
    <location>
        <begin position="61"/>
        <end position="83"/>
    </location>
</feature>
<keyword evidence="1" id="KW-1133">Transmembrane helix</keyword>
<dbReference type="Proteomes" id="UP000600101">
    <property type="component" value="Unassembled WGS sequence"/>
</dbReference>
<feature type="transmembrane region" description="Helical" evidence="1">
    <location>
        <begin position="35"/>
        <end position="55"/>
    </location>
</feature>